<feature type="transmembrane region" description="Helical" evidence="1">
    <location>
        <begin position="58"/>
        <end position="78"/>
    </location>
</feature>
<feature type="signal peptide" evidence="2">
    <location>
        <begin position="1"/>
        <end position="19"/>
    </location>
</feature>
<keyword evidence="1" id="KW-1133">Transmembrane helix</keyword>
<evidence type="ECO:0000313" key="4">
    <source>
        <dbReference type="Proteomes" id="UP000267606"/>
    </source>
</evidence>
<accession>A0A183HZT4</accession>
<proteinExistence type="predicted"/>
<sequence length="113" mass="12958">MDDELGWMLMLLLILLTRCEELESEERYLWTSFIDIENSGKGRYVQCTHGAELHQTGLTVIVAITCVPLLSSIFTLSLNKIPRKGGTRYQRTDDPLQIFGSRFEPFLFISLCI</sequence>
<evidence type="ECO:0000313" key="5">
    <source>
        <dbReference type="WBParaSite" id="OFLC_0001299701-mRNA-1"/>
    </source>
</evidence>
<name>A0A183HZT4_9BILA</name>
<dbReference type="EMBL" id="UZAJ01040005">
    <property type="protein sequence ID" value="VDP12679.1"/>
    <property type="molecule type" value="Genomic_DNA"/>
</dbReference>
<organism evidence="5">
    <name type="scientific">Onchocerca flexuosa</name>
    <dbReference type="NCBI Taxonomy" id="387005"/>
    <lineage>
        <taxon>Eukaryota</taxon>
        <taxon>Metazoa</taxon>
        <taxon>Ecdysozoa</taxon>
        <taxon>Nematoda</taxon>
        <taxon>Chromadorea</taxon>
        <taxon>Rhabditida</taxon>
        <taxon>Spirurina</taxon>
        <taxon>Spiruromorpha</taxon>
        <taxon>Filarioidea</taxon>
        <taxon>Onchocercidae</taxon>
        <taxon>Onchocerca</taxon>
    </lineage>
</organism>
<evidence type="ECO:0000256" key="2">
    <source>
        <dbReference type="SAM" id="SignalP"/>
    </source>
</evidence>
<dbReference type="AlphaFoldDB" id="A0A183HZT4"/>
<keyword evidence="4" id="KW-1185">Reference proteome</keyword>
<feature type="chain" id="PRO_5044552705" evidence="2">
    <location>
        <begin position="20"/>
        <end position="113"/>
    </location>
</feature>
<dbReference type="WBParaSite" id="OFLC_0001299701-mRNA-1">
    <property type="protein sequence ID" value="OFLC_0001299701-mRNA-1"/>
    <property type="gene ID" value="OFLC_0001299701"/>
</dbReference>
<evidence type="ECO:0000313" key="3">
    <source>
        <dbReference type="EMBL" id="VDP12679.1"/>
    </source>
</evidence>
<gene>
    <name evidence="3" type="ORF">OFLC_LOCUS12996</name>
</gene>
<keyword evidence="2" id="KW-0732">Signal</keyword>
<keyword evidence="1" id="KW-0812">Transmembrane</keyword>
<dbReference type="Proteomes" id="UP000267606">
    <property type="component" value="Unassembled WGS sequence"/>
</dbReference>
<reference evidence="3 4" key="2">
    <citation type="submission" date="2018-11" db="EMBL/GenBank/DDBJ databases">
        <authorList>
            <consortium name="Pathogen Informatics"/>
        </authorList>
    </citation>
    <scope>NUCLEOTIDE SEQUENCE [LARGE SCALE GENOMIC DNA]</scope>
</reference>
<reference evidence="5" key="1">
    <citation type="submission" date="2016-06" db="UniProtKB">
        <authorList>
            <consortium name="WormBaseParasite"/>
        </authorList>
    </citation>
    <scope>IDENTIFICATION</scope>
</reference>
<keyword evidence="1" id="KW-0472">Membrane</keyword>
<evidence type="ECO:0000256" key="1">
    <source>
        <dbReference type="SAM" id="Phobius"/>
    </source>
</evidence>
<protein>
    <submittedName>
        <fullName evidence="5">Secreted protein</fullName>
    </submittedName>
</protein>